<evidence type="ECO:0000256" key="8">
    <source>
        <dbReference type="SAM" id="MobiDB-lite"/>
    </source>
</evidence>
<dbReference type="Pfam" id="PF03167">
    <property type="entry name" value="UDG"/>
    <property type="match status" value="1"/>
</dbReference>
<evidence type="ECO:0000313" key="11">
    <source>
        <dbReference type="Proteomes" id="UP000801492"/>
    </source>
</evidence>
<evidence type="ECO:0000256" key="5">
    <source>
        <dbReference type="ARBA" id="ARBA00023125"/>
    </source>
</evidence>
<evidence type="ECO:0000256" key="6">
    <source>
        <dbReference type="ARBA" id="ARBA00023204"/>
    </source>
</evidence>
<dbReference type="InterPro" id="IPR039134">
    <property type="entry name" value="SMUG1"/>
</dbReference>
<dbReference type="PANTHER" id="PTHR13235:SF2">
    <property type="entry name" value="SINGLE-STRAND SELECTIVE MONOFUNCTIONAL URACIL DNA GLYCOSYLASE"/>
    <property type="match status" value="1"/>
</dbReference>
<dbReference type="PANTHER" id="PTHR13235">
    <property type="entry name" value="SINGLE-STRAND SELECTIVE MONOFUNCTIONAL URACIL DNA GLYCOSYLASE"/>
    <property type="match status" value="1"/>
</dbReference>
<dbReference type="Gene3D" id="3.40.470.10">
    <property type="entry name" value="Uracil-DNA glycosylase-like domain"/>
    <property type="match status" value="1"/>
</dbReference>
<organism evidence="10 11">
    <name type="scientific">Ignelater luminosus</name>
    <name type="common">Cucubano</name>
    <name type="synonym">Pyrophorus luminosus</name>
    <dbReference type="NCBI Taxonomy" id="2038154"/>
    <lineage>
        <taxon>Eukaryota</taxon>
        <taxon>Metazoa</taxon>
        <taxon>Ecdysozoa</taxon>
        <taxon>Arthropoda</taxon>
        <taxon>Hexapoda</taxon>
        <taxon>Insecta</taxon>
        <taxon>Pterygota</taxon>
        <taxon>Neoptera</taxon>
        <taxon>Endopterygota</taxon>
        <taxon>Coleoptera</taxon>
        <taxon>Polyphaga</taxon>
        <taxon>Elateriformia</taxon>
        <taxon>Elateroidea</taxon>
        <taxon>Elateridae</taxon>
        <taxon>Agrypninae</taxon>
        <taxon>Pyrophorini</taxon>
        <taxon>Ignelater</taxon>
    </lineage>
</organism>
<dbReference type="InterPro" id="IPR005122">
    <property type="entry name" value="Uracil-DNA_glycosylase-like"/>
</dbReference>
<keyword evidence="11" id="KW-1185">Reference proteome</keyword>
<keyword evidence="7" id="KW-0539">Nucleus</keyword>
<feature type="domain" description="Uracil-DNA glycosylase-like" evidence="9">
    <location>
        <begin position="104"/>
        <end position="286"/>
    </location>
</feature>
<dbReference type="InterPro" id="IPR036895">
    <property type="entry name" value="Uracil-DNA_glycosylase-like_sf"/>
</dbReference>
<dbReference type="AlphaFoldDB" id="A0A8K0FWT5"/>
<dbReference type="CDD" id="cd19374">
    <property type="entry name" value="UDG-F3_SMUG1-like"/>
    <property type="match status" value="1"/>
</dbReference>
<keyword evidence="4" id="KW-0378">Hydrolase</keyword>
<dbReference type="GO" id="GO:0003677">
    <property type="term" value="F:DNA binding"/>
    <property type="evidence" value="ECO:0007669"/>
    <property type="project" value="UniProtKB-KW"/>
</dbReference>
<feature type="region of interest" description="Disordered" evidence="8">
    <location>
        <begin position="31"/>
        <end position="54"/>
    </location>
</feature>
<keyword evidence="6" id="KW-0234">DNA repair</keyword>
<accession>A0A8K0FWT5</accession>
<dbReference type="FunFam" id="3.40.470.10:FF:000005">
    <property type="entry name" value="Single-strand selective monofunctional uracil DNA glycosylase"/>
    <property type="match status" value="1"/>
</dbReference>
<evidence type="ECO:0000256" key="3">
    <source>
        <dbReference type="ARBA" id="ARBA00022763"/>
    </source>
</evidence>
<comment type="caution">
    <text evidence="10">The sequence shown here is derived from an EMBL/GenBank/DDBJ whole genome shotgun (WGS) entry which is preliminary data.</text>
</comment>
<dbReference type="GO" id="GO:0005634">
    <property type="term" value="C:nucleus"/>
    <property type="evidence" value="ECO:0007669"/>
    <property type="project" value="UniProtKB-SubCell"/>
</dbReference>
<dbReference type="EMBL" id="VTPC01090618">
    <property type="protein sequence ID" value="KAF2882435.1"/>
    <property type="molecule type" value="Genomic_DNA"/>
</dbReference>
<comment type="similarity">
    <text evidence="2">Belongs to the uracil-DNA glycosylase (UDG) superfamily. SMUG1 family.</text>
</comment>
<evidence type="ECO:0000313" key="10">
    <source>
        <dbReference type="EMBL" id="KAF2882435.1"/>
    </source>
</evidence>
<name>A0A8K0FWT5_IGNLU</name>
<sequence length="302" mass="34623">MIFGRTLRNMLRKKLKLDPIGSAKCIAATQHNSETNNDVTHDNHKPNDGHLSEQSNSSIAEQLLKLELDLNESLKKLIFKKPVEYVYYPLEYAFKPHSAFVKKYCKTPKKILFLGMNPGPWGMCQTGIPFGEVKIVKEWFEIDEEVFKPEQECPEREVLGLACPRSEVSGQRIWGLFRNICGTPENFFKSSFMFNYCPIAMLKGNGGNITPSEIKGETQRQLEEICDETLFDVIQLLQVEILVGVGKFAEKRALEVLKRNNPLNTKVLYLVHPSPRVANNQNWMVTAEKKLTEFNLMSYFKN</sequence>
<protein>
    <recommendedName>
        <fullName evidence="9">Uracil-DNA glycosylase-like domain-containing protein</fullName>
    </recommendedName>
</protein>
<gene>
    <name evidence="10" type="ORF">ILUMI_23754</name>
</gene>
<evidence type="ECO:0000256" key="7">
    <source>
        <dbReference type="ARBA" id="ARBA00023242"/>
    </source>
</evidence>
<dbReference type="GO" id="GO:0000703">
    <property type="term" value="F:oxidized pyrimidine nucleobase lesion DNA N-glycosylase activity"/>
    <property type="evidence" value="ECO:0007669"/>
    <property type="project" value="TreeGrafter"/>
</dbReference>
<evidence type="ECO:0000256" key="4">
    <source>
        <dbReference type="ARBA" id="ARBA00022801"/>
    </source>
</evidence>
<dbReference type="OrthoDB" id="408702at2759"/>
<evidence type="ECO:0000256" key="1">
    <source>
        <dbReference type="ARBA" id="ARBA00004123"/>
    </source>
</evidence>
<reference evidence="10" key="1">
    <citation type="submission" date="2019-08" db="EMBL/GenBank/DDBJ databases">
        <title>The genome of the North American firefly Photinus pyralis.</title>
        <authorList>
            <consortium name="Photinus pyralis genome working group"/>
            <person name="Fallon T.R."/>
            <person name="Sander Lower S.E."/>
            <person name="Weng J.-K."/>
        </authorList>
    </citation>
    <scope>NUCLEOTIDE SEQUENCE</scope>
    <source>
        <strain evidence="10">TRF0915ILg1</strain>
        <tissue evidence="10">Whole body</tissue>
    </source>
</reference>
<dbReference type="SUPFAM" id="SSF52141">
    <property type="entry name" value="Uracil-DNA glycosylase-like"/>
    <property type="match status" value="1"/>
</dbReference>
<keyword evidence="3" id="KW-0227">DNA damage</keyword>
<feature type="compositionally biased region" description="Basic and acidic residues" evidence="8">
    <location>
        <begin position="39"/>
        <end position="51"/>
    </location>
</feature>
<comment type="subcellular location">
    <subcellularLocation>
        <location evidence="1">Nucleus</location>
    </subcellularLocation>
</comment>
<dbReference type="Proteomes" id="UP000801492">
    <property type="component" value="Unassembled WGS sequence"/>
</dbReference>
<dbReference type="GO" id="GO:0017065">
    <property type="term" value="F:single-strand selective uracil DNA N-glycosylase activity"/>
    <property type="evidence" value="ECO:0007669"/>
    <property type="project" value="InterPro"/>
</dbReference>
<dbReference type="GO" id="GO:0006284">
    <property type="term" value="P:base-excision repair"/>
    <property type="evidence" value="ECO:0007669"/>
    <property type="project" value="InterPro"/>
</dbReference>
<keyword evidence="5" id="KW-0238">DNA-binding</keyword>
<evidence type="ECO:0000259" key="9">
    <source>
        <dbReference type="Pfam" id="PF03167"/>
    </source>
</evidence>
<proteinExistence type="inferred from homology"/>
<evidence type="ECO:0000256" key="2">
    <source>
        <dbReference type="ARBA" id="ARBA00007889"/>
    </source>
</evidence>